<keyword evidence="3" id="KW-0378">Hydrolase</keyword>
<keyword evidence="5" id="KW-0175">Coiled coil</keyword>
<evidence type="ECO:0000256" key="1">
    <source>
        <dbReference type="ARBA" id="ARBA00005429"/>
    </source>
</evidence>
<evidence type="ECO:0000256" key="4">
    <source>
        <dbReference type="ARBA" id="ARBA00023134"/>
    </source>
</evidence>
<dbReference type="InterPro" id="IPR027417">
    <property type="entry name" value="P-loop_NTPase"/>
</dbReference>
<organism evidence="7 8">
    <name type="scientific">Neogobius melanostomus</name>
    <name type="common">round goby</name>
    <dbReference type="NCBI Taxonomy" id="47308"/>
    <lineage>
        <taxon>Eukaryota</taxon>
        <taxon>Metazoa</taxon>
        <taxon>Chordata</taxon>
        <taxon>Craniata</taxon>
        <taxon>Vertebrata</taxon>
        <taxon>Euteleostomi</taxon>
        <taxon>Actinopterygii</taxon>
        <taxon>Neopterygii</taxon>
        <taxon>Teleostei</taxon>
        <taxon>Neoteleostei</taxon>
        <taxon>Acanthomorphata</taxon>
        <taxon>Gobiaria</taxon>
        <taxon>Gobiiformes</taxon>
        <taxon>Gobioidei</taxon>
        <taxon>Gobiidae</taxon>
        <taxon>Benthophilinae</taxon>
        <taxon>Neogobiini</taxon>
        <taxon>Neogobius</taxon>
    </lineage>
</organism>
<keyword evidence="8" id="KW-1185">Reference proteome</keyword>
<evidence type="ECO:0000256" key="3">
    <source>
        <dbReference type="ARBA" id="ARBA00022801"/>
    </source>
</evidence>
<dbReference type="Pfam" id="PF05049">
    <property type="entry name" value="IIGP"/>
    <property type="match status" value="1"/>
</dbReference>
<accession>A0A8C6SIS8</accession>
<reference evidence="7" key="1">
    <citation type="submission" date="2025-08" db="UniProtKB">
        <authorList>
            <consortium name="Ensembl"/>
        </authorList>
    </citation>
    <scope>IDENTIFICATION</scope>
</reference>
<dbReference type="InterPro" id="IPR030385">
    <property type="entry name" value="G_IRG_dom"/>
</dbReference>
<protein>
    <recommendedName>
        <fullName evidence="6">IRG-type G domain-containing protein</fullName>
    </recommendedName>
</protein>
<dbReference type="GO" id="GO:0016787">
    <property type="term" value="F:hydrolase activity"/>
    <property type="evidence" value="ECO:0007669"/>
    <property type="project" value="UniProtKB-KW"/>
</dbReference>
<evidence type="ECO:0000313" key="7">
    <source>
        <dbReference type="Ensembl" id="ENSNMLP00000007275.1"/>
    </source>
</evidence>
<keyword evidence="2" id="KW-0547">Nucleotide-binding</keyword>
<sequence>MKVWMVLADFEYCFVSVVSELRVVLLGSSWRQRSAVGNLLLRHDEFDLLNKSQTSVQKRGPPPKNRLWVTNTPDLQADVTADRLTHFIRDITAACAPGPHVFLLLLQPENFTEQHKNRLESVLQSFSEQAFNHSLVLISTSQAETPELMEELMKNPNIKDIISKCGNRSMWMTRSEDDPNMKKREELLKTMGQMMENVKHLETGNIMAENYEEEIKTALQNNDLALAAEKAQEYVDKFNNVCLNIAITGESGSGKSTLVNALRGIRNKTQGAAPTGVVETTMKPTEYLHPEHPNIRLWDLPGFGSTRFPADKYLEYVEFEKYDFFIIVSDHRFRENDAKLAKEIHKMKKKFYFVRSKIDLNIQAETEDDPEFNEEKLLKSIRENCTEELQKLGFESPKVFLVSGLRLHLYEFKDLWKTLEKDLLKLQRDVLLLPLSNISLDVIQQKKKSLESKIKWFSAASAAGAAVPIPGVSEALDLGMIIEFNLHCLNCLGLTRKSLKRLSDVSGVSLEDLRAELKWPLSGVEITKALMLKLLSMSATYITAAAIEEGFRFIPLTGTVVAMAISSTNTYRVLTYVLNSVAEDAQRVFMKALD</sequence>
<dbReference type="PANTHER" id="PTHR32341">
    <property type="entry name" value="INTERFERON-INDUCIBLE GTPASE"/>
    <property type="match status" value="1"/>
</dbReference>
<dbReference type="Ensembl" id="ENSNMLT00000008288.1">
    <property type="protein sequence ID" value="ENSNMLP00000007275.1"/>
    <property type="gene ID" value="ENSNMLG00000005235.1"/>
</dbReference>
<dbReference type="Gene3D" id="3.40.50.300">
    <property type="entry name" value="P-loop containing nucleotide triphosphate hydrolases"/>
    <property type="match status" value="2"/>
</dbReference>
<evidence type="ECO:0000259" key="6">
    <source>
        <dbReference type="PROSITE" id="PS51716"/>
    </source>
</evidence>
<dbReference type="AlphaFoldDB" id="A0A8C6SIS8"/>
<name>A0A8C6SIS8_9GOBI</name>
<dbReference type="PROSITE" id="PS51716">
    <property type="entry name" value="G_IRG"/>
    <property type="match status" value="1"/>
</dbReference>
<dbReference type="Proteomes" id="UP000694523">
    <property type="component" value="Unplaced"/>
</dbReference>
<proteinExistence type="inferred from homology"/>
<comment type="similarity">
    <text evidence="1">Belongs to the TRAFAC class dynamin-like GTPase superfamily. IRG family.</text>
</comment>
<dbReference type="SUPFAM" id="SSF52540">
    <property type="entry name" value="P-loop containing nucleoside triphosphate hydrolases"/>
    <property type="match status" value="1"/>
</dbReference>
<dbReference type="PANTHER" id="PTHR32341:SF10">
    <property type="entry name" value="INTERFERON-INDUCIBLE GTPASE 5"/>
    <property type="match status" value="1"/>
</dbReference>
<feature type="domain" description="IRG-type G" evidence="6">
    <location>
        <begin position="241"/>
        <end position="422"/>
    </location>
</feature>
<dbReference type="GO" id="GO:0005525">
    <property type="term" value="F:GTP binding"/>
    <property type="evidence" value="ECO:0007669"/>
    <property type="project" value="UniProtKB-KW"/>
</dbReference>
<evidence type="ECO:0000313" key="8">
    <source>
        <dbReference type="Proteomes" id="UP000694523"/>
    </source>
</evidence>
<reference evidence="7" key="2">
    <citation type="submission" date="2025-09" db="UniProtKB">
        <authorList>
            <consortium name="Ensembl"/>
        </authorList>
    </citation>
    <scope>IDENTIFICATION</scope>
</reference>
<dbReference type="GO" id="GO:0016020">
    <property type="term" value="C:membrane"/>
    <property type="evidence" value="ECO:0007669"/>
    <property type="project" value="InterPro"/>
</dbReference>
<evidence type="ECO:0000256" key="5">
    <source>
        <dbReference type="SAM" id="Coils"/>
    </source>
</evidence>
<dbReference type="InterPro" id="IPR007743">
    <property type="entry name" value="Immunity-related_GTPase-like"/>
</dbReference>
<keyword evidence="4" id="KW-0342">GTP-binding</keyword>
<dbReference type="InterPro" id="IPR051515">
    <property type="entry name" value="IRG"/>
</dbReference>
<feature type="coiled-coil region" evidence="5">
    <location>
        <begin position="201"/>
        <end position="228"/>
    </location>
</feature>
<evidence type="ECO:0000256" key="2">
    <source>
        <dbReference type="ARBA" id="ARBA00022741"/>
    </source>
</evidence>
<dbReference type="FunFam" id="3.40.50.300:FF:000541">
    <property type="entry name" value="Immunity related GTPase M"/>
    <property type="match status" value="1"/>
</dbReference>